<comment type="caution">
    <text evidence="11">The sequence shown here is derived from an EMBL/GenBank/DDBJ whole genome shotgun (WGS) entry which is preliminary data.</text>
</comment>
<dbReference type="Gene3D" id="3.40.50.2020">
    <property type="match status" value="1"/>
</dbReference>
<name>A0ABU3P8D0_9BURK</name>
<dbReference type="InterPro" id="IPR029055">
    <property type="entry name" value="Ntn_hydrolases_N"/>
</dbReference>
<dbReference type="CDD" id="cd06223">
    <property type="entry name" value="PRTases_typeI"/>
    <property type="match status" value="1"/>
</dbReference>
<evidence type="ECO:0000256" key="9">
    <source>
        <dbReference type="SAM" id="MobiDB-lite"/>
    </source>
</evidence>
<gene>
    <name evidence="7 11" type="primary">purF</name>
    <name evidence="11" type="ORF">RQP53_05870</name>
</gene>
<dbReference type="InterPro" id="IPR017932">
    <property type="entry name" value="GATase_2_dom"/>
</dbReference>
<dbReference type="PANTHER" id="PTHR11907">
    <property type="entry name" value="AMIDOPHOSPHORIBOSYLTRANSFERASE"/>
    <property type="match status" value="1"/>
</dbReference>
<dbReference type="RefSeq" id="WP_315649294.1">
    <property type="nucleotide sequence ID" value="NZ_JAVXZY010000002.1"/>
</dbReference>
<dbReference type="InterPro" id="IPR029057">
    <property type="entry name" value="PRTase-like"/>
</dbReference>
<dbReference type="PIRSF" id="PIRSF000485">
    <property type="entry name" value="Amd_phspho_trans"/>
    <property type="match status" value="1"/>
</dbReference>
<dbReference type="Gene3D" id="3.60.20.10">
    <property type="entry name" value="Glutamine Phosphoribosylpyrophosphate, subunit 1, domain 1"/>
    <property type="match status" value="1"/>
</dbReference>
<dbReference type="InterPro" id="IPR005854">
    <property type="entry name" value="PurF"/>
</dbReference>
<evidence type="ECO:0000256" key="5">
    <source>
        <dbReference type="ARBA" id="ARBA00022755"/>
    </source>
</evidence>
<feature type="region of interest" description="Disordered" evidence="9">
    <location>
        <begin position="476"/>
        <end position="504"/>
    </location>
</feature>
<dbReference type="GO" id="GO:0004044">
    <property type="term" value="F:amidophosphoribosyltransferase activity"/>
    <property type="evidence" value="ECO:0007669"/>
    <property type="project" value="UniProtKB-EC"/>
</dbReference>
<comment type="caution">
    <text evidence="7">Lacks conserved residue(s) required for the propagation of feature annotation.</text>
</comment>
<accession>A0ABU3P8D0</accession>
<evidence type="ECO:0000259" key="10">
    <source>
        <dbReference type="PROSITE" id="PS51278"/>
    </source>
</evidence>
<comment type="similarity">
    <text evidence="2 7 8">In the C-terminal section; belongs to the purine/pyrimidine phosphoribosyltransferase family.</text>
</comment>
<dbReference type="EMBL" id="JAVXZY010000002">
    <property type="protein sequence ID" value="MDT8998789.1"/>
    <property type="molecule type" value="Genomic_DNA"/>
</dbReference>
<evidence type="ECO:0000256" key="8">
    <source>
        <dbReference type="PIRNR" id="PIRNR000485"/>
    </source>
</evidence>
<evidence type="ECO:0000256" key="4">
    <source>
        <dbReference type="ARBA" id="ARBA00022679"/>
    </source>
</evidence>
<dbReference type="PROSITE" id="PS51278">
    <property type="entry name" value="GATASE_TYPE_2"/>
    <property type="match status" value="1"/>
</dbReference>
<feature type="binding site" evidence="7">
    <location>
        <position position="302"/>
    </location>
    <ligand>
        <name>Mg(2+)</name>
        <dbReference type="ChEBI" id="CHEBI:18420"/>
    </ligand>
</feature>
<dbReference type="CDD" id="cd00715">
    <property type="entry name" value="GPATase_N"/>
    <property type="match status" value="1"/>
</dbReference>
<keyword evidence="4 7" id="KW-0808">Transferase</keyword>
<dbReference type="Pfam" id="PF13522">
    <property type="entry name" value="GATase_6"/>
    <property type="match status" value="1"/>
</dbReference>
<proteinExistence type="inferred from homology"/>
<evidence type="ECO:0000256" key="1">
    <source>
        <dbReference type="ARBA" id="ARBA00005209"/>
    </source>
</evidence>
<comment type="pathway">
    <text evidence="1 7 8">Purine metabolism; IMP biosynthesis via de novo pathway; N(1)-(5-phospho-D-ribosyl)glycinamide from 5-phospho-alpha-D-ribose 1-diphosphate: step 1/2.</text>
</comment>
<dbReference type="EC" id="2.4.2.14" evidence="7"/>
<keyword evidence="3 7" id="KW-0328">Glycosyltransferase</keyword>
<keyword evidence="12" id="KW-1185">Reference proteome</keyword>
<feature type="binding site" evidence="7">
    <location>
        <position position="364"/>
    </location>
    <ligand>
        <name>Mg(2+)</name>
        <dbReference type="ChEBI" id="CHEBI:18420"/>
    </ligand>
</feature>
<dbReference type="InterPro" id="IPR000836">
    <property type="entry name" value="PRTase_dom"/>
</dbReference>
<comment type="function">
    <text evidence="7">Catalyzes the formation of phosphoribosylamine from phosphoribosylpyrophosphate (PRPP) and glutamine.</text>
</comment>
<dbReference type="InterPro" id="IPR035584">
    <property type="entry name" value="PurF_N"/>
</dbReference>
<evidence type="ECO:0000313" key="12">
    <source>
        <dbReference type="Proteomes" id="UP001246372"/>
    </source>
</evidence>
<evidence type="ECO:0000313" key="11">
    <source>
        <dbReference type="EMBL" id="MDT8998789.1"/>
    </source>
</evidence>
<dbReference type="SUPFAM" id="SSF56235">
    <property type="entry name" value="N-terminal nucleophile aminohydrolases (Ntn hydrolases)"/>
    <property type="match status" value="1"/>
</dbReference>
<comment type="catalytic activity">
    <reaction evidence="7 8">
        <text>5-phospho-beta-D-ribosylamine + L-glutamate + diphosphate = 5-phospho-alpha-D-ribose 1-diphosphate + L-glutamine + H2O</text>
        <dbReference type="Rhea" id="RHEA:14905"/>
        <dbReference type="ChEBI" id="CHEBI:15377"/>
        <dbReference type="ChEBI" id="CHEBI:29985"/>
        <dbReference type="ChEBI" id="CHEBI:33019"/>
        <dbReference type="ChEBI" id="CHEBI:58017"/>
        <dbReference type="ChEBI" id="CHEBI:58359"/>
        <dbReference type="ChEBI" id="CHEBI:58681"/>
        <dbReference type="EC" id="2.4.2.14"/>
    </reaction>
</comment>
<keyword evidence="7" id="KW-0460">Magnesium</keyword>
<feature type="active site" description="Nucleophile" evidence="7">
    <location>
        <position position="2"/>
    </location>
</feature>
<keyword evidence="6 7" id="KW-0315">Glutamine amidotransferase</keyword>
<organism evidence="11 12">
    <name type="scientific">Roseateles aquae</name>
    <dbReference type="NCBI Taxonomy" id="3077235"/>
    <lineage>
        <taxon>Bacteria</taxon>
        <taxon>Pseudomonadati</taxon>
        <taxon>Pseudomonadota</taxon>
        <taxon>Betaproteobacteria</taxon>
        <taxon>Burkholderiales</taxon>
        <taxon>Sphaerotilaceae</taxon>
        <taxon>Roseateles</taxon>
    </lineage>
</organism>
<dbReference type="HAMAP" id="MF_01931">
    <property type="entry name" value="PurF"/>
    <property type="match status" value="1"/>
</dbReference>
<dbReference type="Pfam" id="PF00156">
    <property type="entry name" value="Pribosyltran"/>
    <property type="match status" value="1"/>
</dbReference>
<evidence type="ECO:0000256" key="2">
    <source>
        <dbReference type="ARBA" id="ARBA00010138"/>
    </source>
</evidence>
<sequence>MCGIVGVISQAPVNQTIYDALLLLQHRGQDAAGIVTMLGNKCFMHKARGMVRDVFRTRNMRALPGTTGLGQVRYPTAGNAYSEEEAQPFYVNAPFGIVLVHNGNLTNAHGLKKELFDIDRRHINTESDSEVLLNVVAHELERAARDLPLTPDAVFKAVRNVHLRIKGSYAVIALIAGHGLLAFRDPYGIRPLCFGQAADGEFMVASESVALEGTGHQLIRDVAPGEALFIDTQGQLHTEQCAEHPTLNPCMFEFVYLARPDSVMDGISVYQARLNMGETLAQRLISTMPPSDIDVVIPIPESSRPSAMQLAHKIGKPYREGFVKNRYVGRTFIMPGQGVRKKSVRQKLNAIGLEFKNRNVLLVDDSIVRGTTSKEIVQMAREAGARKVYLASAAPPVRFPNVYGIDMPTKEELVAHNRSIEEIRQFIGADALIYQDVDAMKRVVAALKPGLAGFEASCFDGQYITGDVSAEDFATMQEQRKSQGDEEDGPARSRLALQSGTEPS</sequence>
<feature type="domain" description="Glutamine amidotransferase type-2" evidence="10">
    <location>
        <begin position="2"/>
        <end position="233"/>
    </location>
</feature>
<evidence type="ECO:0000256" key="6">
    <source>
        <dbReference type="ARBA" id="ARBA00022962"/>
    </source>
</evidence>
<protein>
    <recommendedName>
        <fullName evidence="7">Amidophosphoribosyltransferase</fullName>
        <shortName evidence="7">ATase</shortName>
        <ecNumber evidence="7">2.4.2.14</ecNumber>
    </recommendedName>
    <alternativeName>
        <fullName evidence="7">Glutamine phosphoribosylpyrophosphate amidotransferase</fullName>
        <shortName evidence="7">GPATase</shortName>
    </alternativeName>
</protein>
<feature type="binding site" evidence="7">
    <location>
        <position position="365"/>
    </location>
    <ligand>
        <name>Mg(2+)</name>
        <dbReference type="ChEBI" id="CHEBI:18420"/>
    </ligand>
</feature>
<dbReference type="Proteomes" id="UP001246372">
    <property type="component" value="Unassembled WGS sequence"/>
</dbReference>
<reference evidence="11" key="1">
    <citation type="submission" date="2023-09" db="EMBL/GenBank/DDBJ databases">
        <title>Paucibacter sp. APW11 Genome sequencing and assembly.</title>
        <authorList>
            <person name="Kim I."/>
        </authorList>
    </citation>
    <scope>NUCLEOTIDE SEQUENCE</scope>
    <source>
        <strain evidence="11">APW11</strain>
    </source>
</reference>
<evidence type="ECO:0000256" key="3">
    <source>
        <dbReference type="ARBA" id="ARBA00022676"/>
    </source>
</evidence>
<dbReference type="NCBIfam" id="TIGR01134">
    <property type="entry name" value="purF"/>
    <property type="match status" value="1"/>
</dbReference>
<comment type="cofactor">
    <cofactor evidence="7">
        <name>Mg(2+)</name>
        <dbReference type="ChEBI" id="CHEBI:18420"/>
    </cofactor>
    <text evidence="7">Binds 1 Mg(2+) ion per subunit.</text>
</comment>
<evidence type="ECO:0000256" key="7">
    <source>
        <dbReference type="HAMAP-Rule" id="MF_01931"/>
    </source>
</evidence>
<dbReference type="SUPFAM" id="SSF53271">
    <property type="entry name" value="PRTase-like"/>
    <property type="match status" value="1"/>
</dbReference>
<keyword evidence="7" id="KW-0479">Metal-binding</keyword>
<keyword evidence="5 7" id="KW-0658">Purine biosynthesis</keyword>